<dbReference type="EMBL" id="KN822051">
    <property type="protein sequence ID" value="KIM61566.1"/>
    <property type="molecule type" value="Genomic_DNA"/>
</dbReference>
<sequence>MFYGSVPVVWCIIFRILVVGWGDMVKAIRCVFVYKFLTLTSHVKLTVRSQITLERERERENSKFVYRCKQTNSAKTRCHRP</sequence>
<dbReference type="AlphaFoldDB" id="A0A0C3E0D6"/>
<proteinExistence type="predicted"/>
<name>A0A0C3E0D6_9AGAM</name>
<dbReference type="HOGENOM" id="CLU_2575267_0_0_1"/>
<keyword evidence="1" id="KW-0812">Transmembrane</keyword>
<protein>
    <submittedName>
        <fullName evidence="2">Uncharacterized protein</fullName>
    </submittedName>
</protein>
<keyword evidence="1" id="KW-0472">Membrane</keyword>
<reference evidence="2 3" key="1">
    <citation type="submission" date="2014-04" db="EMBL/GenBank/DDBJ databases">
        <authorList>
            <consortium name="DOE Joint Genome Institute"/>
            <person name="Kuo A."/>
            <person name="Kohler A."/>
            <person name="Nagy L.G."/>
            <person name="Floudas D."/>
            <person name="Copeland A."/>
            <person name="Barry K.W."/>
            <person name="Cichocki N."/>
            <person name="Veneault-Fourrey C."/>
            <person name="LaButti K."/>
            <person name="Lindquist E.A."/>
            <person name="Lipzen A."/>
            <person name="Lundell T."/>
            <person name="Morin E."/>
            <person name="Murat C."/>
            <person name="Sun H."/>
            <person name="Tunlid A."/>
            <person name="Henrissat B."/>
            <person name="Grigoriev I.V."/>
            <person name="Hibbett D.S."/>
            <person name="Martin F."/>
            <person name="Nordberg H.P."/>
            <person name="Cantor M.N."/>
            <person name="Hua S.X."/>
        </authorList>
    </citation>
    <scope>NUCLEOTIDE SEQUENCE [LARGE SCALE GENOMIC DNA]</scope>
    <source>
        <strain evidence="2 3">Foug A</strain>
    </source>
</reference>
<keyword evidence="1" id="KW-1133">Transmembrane helix</keyword>
<feature type="transmembrane region" description="Helical" evidence="1">
    <location>
        <begin position="6"/>
        <end position="25"/>
    </location>
</feature>
<evidence type="ECO:0000256" key="1">
    <source>
        <dbReference type="SAM" id="Phobius"/>
    </source>
</evidence>
<accession>A0A0C3E0D6</accession>
<gene>
    <name evidence="2" type="ORF">SCLCIDRAFT_878705</name>
</gene>
<evidence type="ECO:0000313" key="3">
    <source>
        <dbReference type="Proteomes" id="UP000053989"/>
    </source>
</evidence>
<keyword evidence="3" id="KW-1185">Reference proteome</keyword>
<dbReference type="InParanoid" id="A0A0C3E0D6"/>
<evidence type="ECO:0000313" key="2">
    <source>
        <dbReference type="EMBL" id="KIM61566.1"/>
    </source>
</evidence>
<dbReference type="Proteomes" id="UP000053989">
    <property type="component" value="Unassembled WGS sequence"/>
</dbReference>
<organism evidence="2 3">
    <name type="scientific">Scleroderma citrinum Foug A</name>
    <dbReference type="NCBI Taxonomy" id="1036808"/>
    <lineage>
        <taxon>Eukaryota</taxon>
        <taxon>Fungi</taxon>
        <taxon>Dikarya</taxon>
        <taxon>Basidiomycota</taxon>
        <taxon>Agaricomycotina</taxon>
        <taxon>Agaricomycetes</taxon>
        <taxon>Agaricomycetidae</taxon>
        <taxon>Boletales</taxon>
        <taxon>Sclerodermatineae</taxon>
        <taxon>Sclerodermataceae</taxon>
        <taxon>Scleroderma</taxon>
    </lineage>
</organism>
<reference evidence="3" key="2">
    <citation type="submission" date="2015-01" db="EMBL/GenBank/DDBJ databases">
        <title>Evolutionary Origins and Diversification of the Mycorrhizal Mutualists.</title>
        <authorList>
            <consortium name="DOE Joint Genome Institute"/>
            <consortium name="Mycorrhizal Genomics Consortium"/>
            <person name="Kohler A."/>
            <person name="Kuo A."/>
            <person name="Nagy L.G."/>
            <person name="Floudas D."/>
            <person name="Copeland A."/>
            <person name="Barry K.W."/>
            <person name="Cichocki N."/>
            <person name="Veneault-Fourrey C."/>
            <person name="LaButti K."/>
            <person name="Lindquist E.A."/>
            <person name="Lipzen A."/>
            <person name="Lundell T."/>
            <person name="Morin E."/>
            <person name="Murat C."/>
            <person name="Riley R."/>
            <person name="Ohm R."/>
            <person name="Sun H."/>
            <person name="Tunlid A."/>
            <person name="Henrissat B."/>
            <person name="Grigoriev I.V."/>
            <person name="Hibbett D.S."/>
            <person name="Martin F."/>
        </authorList>
    </citation>
    <scope>NUCLEOTIDE SEQUENCE [LARGE SCALE GENOMIC DNA]</scope>
    <source>
        <strain evidence="3">Foug A</strain>
    </source>
</reference>